<organism evidence="1 2">
    <name type="scientific">Psylliodes chrysocephalus</name>
    <dbReference type="NCBI Taxonomy" id="3402493"/>
    <lineage>
        <taxon>Eukaryota</taxon>
        <taxon>Metazoa</taxon>
        <taxon>Ecdysozoa</taxon>
        <taxon>Arthropoda</taxon>
        <taxon>Hexapoda</taxon>
        <taxon>Insecta</taxon>
        <taxon>Pterygota</taxon>
        <taxon>Neoptera</taxon>
        <taxon>Endopterygota</taxon>
        <taxon>Coleoptera</taxon>
        <taxon>Polyphaga</taxon>
        <taxon>Cucujiformia</taxon>
        <taxon>Chrysomeloidea</taxon>
        <taxon>Chrysomelidae</taxon>
        <taxon>Galerucinae</taxon>
        <taxon>Alticini</taxon>
        <taxon>Psylliodes</taxon>
    </lineage>
</organism>
<protein>
    <submittedName>
        <fullName evidence="1">Uncharacterized protein</fullName>
    </submittedName>
</protein>
<accession>A0A9P0CYS9</accession>
<dbReference type="OrthoDB" id="6771322at2759"/>
<keyword evidence="2" id="KW-1185">Reference proteome</keyword>
<sequence length="194" mass="22535">MLVLQNDKIDSCIAKINTLQTENIDMHSKISELERQVQSISTKDLYRAVKDILNQIPAPSPITYNKVYRLGQLQNNNSVPRPLKIEFQTKEIALSVLRNKLKLPKSKYPNLKISNDYTPRQKEEISSVFKELEERKAKGENLKIKFFNGQPQIIPGTTKRRREDFSPNQNIPKINRTEQLLQKTASNFLELSWL</sequence>
<gene>
    <name evidence="1" type="ORF">PSYICH_LOCUS8117</name>
</gene>
<name>A0A9P0CYS9_9CUCU</name>
<evidence type="ECO:0000313" key="2">
    <source>
        <dbReference type="Proteomes" id="UP001153636"/>
    </source>
</evidence>
<dbReference type="EMBL" id="OV651833">
    <property type="protein sequence ID" value="CAH1107409.1"/>
    <property type="molecule type" value="Genomic_DNA"/>
</dbReference>
<evidence type="ECO:0000313" key="1">
    <source>
        <dbReference type="EMBL" id="CAH1107409.1"/>
    </source>
</evidence>
<proteinExistence type="predicted"/>
<reference evidence="1" key="1">
    <citation type="submission" date="2022-01" db="EMBL/GenBank/DDBJ databases">
        <authorList>
            <person name="King R."/>
        </authorList>
    </citation>
    <scope>NUCLEOTIDE SEQUENCE</scope>
</reference>
<dbReference type="Proteomes" id="UP001153636">
    <property type="component" value="Chromosome 21"/>
</dbReference>
<dbReference type="AlphaFoldDB" id="A0A9P0CYS9"/>